<dbReference type="GO" id="GO:0003700">
    <property type="term" value="F:DNA-binding transcription factor activity"/>
    <property type="evidence" value="ECO:0007669"/>
    <property type="project" value="InterPro"/>
</dbReference>
<name>A0AAU8HWE1_9FIRM</name>
<feature type="domain" description="RNA polymerase alpha subunit C-terminal" evidence="1">
    <location>
        <begin position="77"/>
        <end position="130"/>
    </location>
</feature>
<evidence type="ECO:0000313" key="2">
    <source>
        <dbReference type="EMBL" id="XCI29681.1"/>
    </source>
</evidence>
<evidence type="ECO:0000259" key="1">
    <source>
        <dbReference type="Pfam" id="PF03118"/>
    </source>
</evidence>
<dbReference type="EMBL" id="CP159485">
    <property type="protein sequence ID" value="XCI29681.1"/>
    <property type="molecule type" value="Genomic_DNA"/>
</dbReference>
<reference evidence="2" key="2">
    <citation type="submission" date="2024-06" db="EMBL/GenBank/DDBJ databases">
        <authorList>
            <person name="Petrova K.O."/>
            <person name="Toshchakov S.V."/>
            <person name="Boltjanskaja Y.V."/>
            <person name="Kevbrin V.V."/>
        </authorList>
    </citation>
    <scope>NUCLEOTIDE SEQUENCE</scope>
    <source>
        <strain evidence="2">Z-710</strain>
    </source>
</reference>
<dbReference type="GO" id="GO:0000428">
    <property type="term" value="C:DNA-directed RNA polymerase complex"/>
    <property type="evidence" value="ECO:0007669"/>
    <property type="project" value="UniProtKB-KW"/>
</dbReference>
<reference evidence="2" key="1">
    <citation type="journal article" date="2018" name="Antonie Van Leeuwenhoek">
        <title>Proteinivorax hydrogeniformans sp. nov., an anaerobic, haloalkaliphilic bacterium fermenting proteinaceous compounds with high hydrogen production.</title>
        <authorList>
            <person name="Boltyanskaya Y."/>
            <person name="Detkova E."/>
            <person name="Pimenov N."/>
            <person name="Kevbrin V."/>
        </authorList>
    </citation>
    <scope>NUCLEOTIDE SEQUENCE</scope>
    <source>
        <strain evidence="2">Z-710</strain>
    </source>
</reference>
<feature type="domain" description="RNA polymerase alpha subunit C-terminal" evidence="1">
    <location>
        <begin position="7"/>
        <end position="65"/>
    </location>
</feature>
<dbReference type="InterPro" id="IPR013324">
    <property type="entry name" value="RNA_pol_sigma_r3/r4-like"/>
</dbReference>
<keyword evidence="2" id="KW-0804">Transcription</keyword>
<dbReference type="Pfam" id="PF03118">
    <property type="entry name" value="RNA_pol_A_CTD"/>
    <property type="match status" value="2"/>
</dbReference>
<sequence length="597" mass="69441">MSEFFESNLLFKPISNLGLSARAQRVLHERDIKTLGQLSLIDEKELRQTTNCGEHTIREIKQILKRQLGQGLHLNCDTEIQELGLSPRSKNCLKNFGVRNVRDLLNISVMDLLSIKNLGAKSAEEIMYKIKFILDENEKAAACKEKYWGQPVGEGSSIELTLSKLIGQYSVKLLPIDNELLDICKKEDIQNVSQLVDLDEFDLYNSYKGRLFNKLFETNSNLLGQLSFLSGSIDKMTLNYREVEKLLHDLREKLVAQDPDWWLKQMFKGIDDREYRMISRYYGLNGDVFTLQDIGNEYGLTRARIQQIIKKLKHKIMSNLYFENIYFISWLHVYSLVQGGVLTHDHFANELSTYLKLPYINVGNFTSMLLDIDPMYQQLNYDVWGMVVLPVEHYSDLVQTGVDILQKGSYKEQELLEELKDREIYLTLNEKQTPIRGMLENFIPACLASANCFEINENGKVNFEEREGTKVHTIINILRSEGRALHYKEIIKKANQQKEEITVQYARAILANHKDVFARVGRGIYGLVEWGIKEYPHISDYIYDILKKHKDPMYYKKIARIVAQTHFTKEQTIYNALTQDPRFERYKSGYYALKKTP</sequence>
<proteinExistence type="predicted"/>
<dbReference type="Gene3D" id="1.10.10.10">
    <property type="entry name" value="Winged helix-like DNA-binding domain superfamily/Winged helix DNA-binding domain"/>
    <property type="match status" value="1"/>
</dbReference>
<dbReference type="GO" id="GO:0003677">
    <property type="term" value="F:DNA binding"/>
    <property type="evidence" value="ECO:0007669"/>
    <property type="project" value="InterPro"/>
</dbReference>
<dbReference type="PRINTS" id="PR00046">
    <property type="entry name" value="SIGMA70FCT"/>
</dbReference>
<dbReference type="InterPro" id="IPR036388">
    <property type="entry name" value="WH-like_DNA-bd_sf"/>
</dbReference>
<dbReference type="InterPro" id="IPR000943">
    <property type="entry name" value="RNA_pol_sigma70"/>
</dbReference>
<dbReference type="InterPro" id="IPR011260">
    <property type="entry name" value="RNAP_asu_C"/>
</dbReference>
<dbReference type="SUPFAM" id="SSF47789">
    <property type="entry name" value="C-terminal domain of RNA polymerase alpha subunit"/>
    <property type="match status" value="2"/>
</dbReference>
<dbReference type="GO" id="GO:0006352">
    <property type="term" value="P:DNA-templated transcription initiation"/>
    <property type="evidence" value="ECO:0007669"/>
    <property type="project" value="InterPro"/>
</dbReference>
<dbReference type="SUPFAM" id="SSF88659">
    <property type="entry name" value="Sigma3 and sigma4 domains of RNA polymerase sigma factors"/>
    <property type="match status" value="1"/>
</dbReference>
<dbReference type="RefSeq" id="WP_353894228.1">
    <property type="nucleotide sequence ID" value="NZ_CP159485.1"/>
</dbReference>
<dbReference type="GO" id="GO:0003899">
    <property type="term" value="F:DNA-directed RNA polymerase activity"/>
    <property type="evidence" value="ECO:0007669"/>
    <property type="project" value="InterPro"/>
</dbReference>
<accession>A0AAU8HWE1</accession>
<gene>
    <name evidence="2" type="ORF">PRVXH_001012</name>
</gene>
<dbReference type="AlphaFoldDB" id="A0AAU8HWE1"/>
<dbReference type="Gene3D" id="1.10.10.1250">
    <property type="entry name" value="RNA polymerase, subunit delta, N-terminal domain"/>
    <property type="match status" value="1"/>
</dbReference>
<organism evidence="2">
    <name type="scientific">Proteinivorax hydrogeniformans</name>
    <dbReference type="NCBI Taxonomy" id="1826727"/>
    <lineage>
        <taxon>Bacteria</taxon>
        <taxon>Bacillati</taxon>
        <taxon>Bacillota</taxon>
        <taxon>Clostridia</taxon>
        <taxon>Eubacteriales</taxon>
        <taxon>Proteinivoracaceae</taxon>
        <taxon>Proteinivorax</taxon>
    </lineage>
</organism>
<protein>
    <submittedName>
        <fullName evidence="2">DNA-directed RNA polymerase subunit alpha C-terminal domain-containing protein</fullName>
    </submittedName>
</protein>
<dbReference type="Gene3D" id="1.10.150.20">
    <property type="entry name" value="5' to 3' exonuclease, C-terminal subdomain"/>
    <property type="match status" value="2"/>
</dbReference>
<keyword evidence="2" id="KW-0240">DNA-directed RNA polymerase</keyword>
<dbReference type="InterPro" id="IPR038087">
    <property type="entry name" value="RNAP_delta_N_dom_sf"/>
</dbReference>